<dbReference type="GO" id="GO:0016740">
    <property type="term" value="F:transferase activity"/>
    <property type="evidence" value="ECO:0007669"/>
    <property type="project" value="UniProtKB-KW"/>
</dbReference>
<dbReference type="InterPro" id="IPR041058">
    <property type="entry name" value="FucT_N"/>
</dbReference>
<dbReference type="eggNOG" id="ENOG50339ZY">
    <property type="taxonomic scope" value="Bacteria"/>
</dbReference>
<dbReference type="KEGG" id="hce:HCW_04425"/>
<feature type="domain" description="Alpha-(1,3)-fucosyltransferase FucT N-terminal" evidence="1">
    <location>
        <begin position="56"/>
        <end position="134"/>
    </location>
</feature>
<evidence type="ECO:0000313" key="3">
    <source>
        <dbReference type="Proteomes" id="UP000005010"/>
    </source>
</evidence>
<gene>
    <name evidence="2" type="ordered locus">HCW_04425</name>
</gene>
<dbReference type="InterPro" id="IPR042574">
    <property type="entry name" value="FucT_N_sf"/>
</dbReference>
<dbReference type="Gene3D" id="3.40.50.11650">
    <property type="entry name" value="Glycosyl transferase family 10, N-terminal domain"/>
    <property type="match status" value="1"/>
</dbReference>
<dbReference type="AlphaFoldDB" id="I0EMI5"/>
<dbReference type="HOGENOM" id="CLU_045377_2_0_7"/>
<dbReference type="PATRIC" id="fig|182217.3.peg.946"/>
<name>I0EMI5_HELC0</name>
<dbReference type="Pfam" id="PF18025">
    <property type="entry name" value="FucT_N"/>
    <property type="match status" value="1"/>
</dbReference>
<keyword evidence="2" id="KW-0808">Transferase</keyword>
<dbReference type="EMBL" id="CP003479">
    <property type="protein sequence ID" value="AFI04154.1"/>
    <property type="molecule type" value="Genomic_DNA"/>
</dbReference>
<evidence type="ECO:0000259" key="1">
    <source>
        <dbReference type="Pfam" id="PF18025"/>
    </source>
</evidence>
<dbReference type="SUPFAM" id="SSF53756">
    <property type="entry name" value="UDP-Glycosyltransferase/glycogen phosphorylase"/>
    <property type="match status" value="1"/>
</dbReference>
<dbReference type="Proteomes" id="UP000005010">
    <property type="component" value="Chromosome"/>
</dbReference>
<reference evidence="3" key="1">
    <citation type="submission" date="2012-04" db="EMBL/GenBank/DDBJ databases">
        <title>Complete genome sequence of Helicobacter cetorum strain MIT 00-7128.</title>
        <authorList>
            <person name="Kersulyte D."/>
            <person name="Berg D.E."/>
        </authorList>
    </citation>
    <scope>NUCLEOTIDE SEQUENCE [LARGE SCALE GENOMIC DNA]</scope>
    <source>
        <strain evidence="3">MIT 00-7128</strain>
    </source>
</reference>
<dbReference type="STRING" id="182217.HCW_04425"/>
<accession>I0EMI5</accession>
<organism evidence="2 3">
    <name type="scientific">Helicobacter cetorum (strain ATCC BAA-429 / MIT 00-7128)</name>
    <dbReference type="NCBI Taxonomy" id="182217"/>
    <lineage>
        <taxon>Bacteria</taxon>
        <taxon>Pseudomonadati</taxon>
        <taxon>Campylobacterota</taxon>
        <taxon>Epsilonproteobacteria</taxon>
        <taxon>Campylobacterales</taxon>
        <taxon>Helicobacteraceae</taxon>
        <taxon>Helicobacter</taxon>
    </lineage>
</organism>
<keyword evidence="3" id="KW-1185">Reference proteome</keyword>
<sequence>MFQPLLDAYIESCAIDKVSHKPLLNIAVANWADFFADLFDSYKKAKEEEDKHFRGSVLYFVLSWHYNITKDANKPIDLVIGTPNGHTRKIFSYKETKRLFYTIENQAPDFNLFDYAIGFDELEFNNRYLRLPLYFDTLHRLAELCANDSTSPYKLKSNNPYFQNKPTNHFKTNHPNLCSVVNEEIDPFKREFTSFVASHKGCLVRENFHDALSSVGAIAGGGGK</sequence>
<evidence type="ECO:0000313" key="2">
    <source>
        <dbReference type="EMBL" id="AFI04154.1"/>
    </source>
</evidence>
<proteinExistence type="predicted"/>
<protein>
    <submittedName>
        <fullName evidence="2">Alpha1,3-fucosyl transferase</fullName>
    </submittedName>
</protein>